<dbReference type="AlphaFoldDB" id="A0A8I2GW70"/>
<evidence type="ECO:0000313" key="4">
    <source>
        <dbReference type="EMBL" id="WOX27633.1"/>
    </source>
</evidence>
<dbReference type="InterPro" id="IPR028345">
    <property type="entry name" value="Antibiotic_NAT-like"/>
</dbReference>
<sequence>MQFEHNHHSVIQALDNIVSAVQLSFNQCQSDVYWLSVDFRMLIAATGVKHTEAHKAAVYIVDSLVEQLKPNESLLISSFYFSFPHSKAFSPYKSEVQTGVFGAMLLAQYPQHRVQQPFYSFLVFGHAYPSLTQNYIAKSTGPDSIFEWVINNNTQLICVGHHYVKSLSSIHHAEHCADVDYRYVKTFSGSLLLQNSKEQHIETQFYVRDLDTCDFSSLTHTGDRAFREAAVIESQLLSTLKRPLLIHSINLLCTHEMMLQDLNSGNNRYVDYFGPMKQEHEVITGKVADKLYTKELNALINTQSC</sequence>
<evidence type="ECO:0000313" key="3">
    <source>
        <dbReference type="EMBL" id="NLR19782.1"/>
    </source>
</evidence>
<dbReference type="Pfam" id="PF02522">
    <property type="entry name" value="Antibiotic_NAT"/>
    <property type="match status" value="1"/>
</dbReference>
<name>A0A8I2GW70_9GAMM</name>
<evidence type="ECO:0000313" key="5">
    <source>
        <dbReference type="Proteomes" id="UP000646877"/>
    </source>
</evidence>
<proteinExistence type="inferred from homology"/>
<dbReference type="RefSeq" id="WP_193521377.1">
    <property type="nucleotide sequence ID" value="NZ_CBCSDF010000003.1"/>
</dbReference>
<comment type="catalytic activity">
    <reaction evidence="2">
        <text>a 2-deoxystreptamine antibiotic + acetyl-CoA = an N(3)-acetyl-2-deoxystreptamine antibiotic + CoA + H(+)</text>
        <dbReference type="Rhea" id="RHEA:12665"/>
        <dbReference type="ChEBI" id="CHEBI:15378"/>
        <dbReference type="ChEBI" id="CHEBI:57287"/>
        <dbReference type="ChEBI" id="CHEBI:57288"/>
        <dbReference type="ChEBI" id="CHEBI:57921"/>
        <dbReference type="ChEBI" id="CHEBI:77452"/>
        <dbReference type="EC" id="2.3.1.81"/>
    </reaction>
</comment>
<dbReference type="Proteomes" id="UP001304419">
    <property type="component" value="Chromosome 1"/>
</dbReference>
<dbReference type="SUPFAM" id="SSF110710">
    <property type="entry name" value="TTHA0583/YokD-like"/>
    <property type="match status" value="1"/>
</dbReference>
<accession>A0A8I2GW70</accession>
<dbReference type="EC" id="2.3.1.-" evidence="2"/>
<dbReference type="Proteomes" id="UP000646877">
    <property type="component" value="Unassembled WGS sequence"/>
</dbReference>
<evidence type="ECO:0000256" key="2">
    <source>
        <dbReference type="RuleBase" id="RU365031"/>
    </source>
</evidence>
<organism evidence="3 5">
    <name type="scientific">Pseudoalteromonas maricaloris</name>
    <dbReference type="NCBI Taxonomy" id="184924"/>
    <lineage>
        <taxon>Bacteria</taxon>
        <taxon>Pseudomonadati</taxon>
        <taxon>Pseudomonadota</taxon>
        <taxon>Gammaproteobacteria</taxon>
        <taxon>Alteromonadales</taxon>
        <taxon>Pseudoalteromonadaceae</taxon>
        <taxon>Pseudoalteromonas</taxon>
    </lineage>
</organism>
<dbReference type="EMBL" id="WEIA01000001">
    <property type="protein sequence ID" value="NLR19782.1"/>
    <property type="molecule type" value="Genomic_DNA"/>
</dbReference>
<keyword evidence="2" id="KW-0046">Antibiotic resistance</keyword>
<reference evidence="4 6" key="2">
    <citation type="submission" date="2023-10" db="EMBL/GenBank/DDBJ databases">
        <title>To unveil natural product biosynthetic capacity in Pseudoalteromonas.</title>
        <authorList>
            <person name="Wang J."/>
        </authorList>
    </citation>
    <scope>NUCLEOTIDE SEQUENCE [LARGE SCALE GENOMIC DNA]</scope>
    <source>
        <strain evidence="4 6">DSM 15914</strain>
    </source>
</reference>
<reference evidence="3" key="1">
    <citation type="submission" date="2019-10" db="EMBL/GenBank/DDBJ databases">
        <authorList>
            <person name="Paulsen S."/>
        </authorList>
    </citation>
    <scope>NUCLEOTIDE SEQUENCE</scope>
    <source>
        <strain evidence="3">LMG 19692</strain>
    </source>
</reference>
<gene>
    <name evidence="3" type="ORF">F9Y85_00240</name>
    <name evidence="4" type="ORF">R5H13_13330</name>
</gene>
<protein>
    <recommendedName>
        <fullName evidence="1 2">Aminoglycoside N(3)-acetyltransferase</fullName>
        <ecNumber evidence="2">2.3.1.-</ecNumber>
    </recommendedName>
</protein>
<comment type="similarity">
    <text evidence="2">Belongs to the antibiotic N-acetyltransferase family.</text>
</comment>
<evidence type="ECO:0000313" key="6">
    <source>
        <dbReference type="Proteomes" id="UP001304419"/>
    </source>
</evidence>
<keyword evidence="6" id="KW-1185">Reference proteome</keyword>
<dbReference type="GO" id="GO:0046677">
    <property type="term" value="P:response to antibiotic"/>
    <property type="evidence" value="ECO:0007669"/>
    <property type="project" value="UniProtKB-KW"/>
</dbReference>
<dbReference type="EMBL" id="CP137578">
    <property type="protein sequence ID" value="WOX27633.1"/>
    <property type="molecule type" value="Genomic_DNA"/>
</dbReference>
<keyword evidence="2" id="KW-0012">Acyltransferase</keyword>
<dbReference type="GO" id="GO:0046353">
    <property type="term" value="F:aminoglycoside 3-N-acetyltransferase activity"/>
    <property type="evidence" value="ECO:0007669"/>
    <property type="project" value="UniProtKB-EC"/>
</dbReference>
<dbReference type="InterPro" id="IPR003679">
    <property type="entry name" value="Amioglycoside_AcTrfase"/>
</dbReference>
<keyword evidence="2 3" id="KW-0808">Transferase</keyword>
<evidence type="ECO:0000256" key="1">
    <source>
        <dbReference type="ARBA" id="ARBA00012882"/>
    </source>
</evidence>